<dbReference type="Gene3D" id="3.30.1200.10">
    <property type="entry name" value="YggU-like"/>
    <property type="match status" value="1"/>
</dbReference>
<dbReference type="PANTHER" id="PTHR13420">
    <property type="entry name" value="UPF0235 PROTEIN C15ORF40"/>
    <property type="match status" value="1"/>
</dbReference>
<dbReference type="HAMAP" id="MF_00634">
    <property type="entry name" value="UPF0235"/>
    <property type="match status" value="1"/>
</dbReference>
<dbReference type="SMART" id="SM01152">
    <property type="entry name" value="DUF167"/>
    <property type="match status" value="1"/>
</dbReference>
<feature type="region of interest" description="Disordered" evidence="2">
    <location>
        <begin position="1"/>
        <end position="36"/>
    </location>
</feature>
<dbReference type="AlphaFoldDB" id="A0A315WBL6"/>
<comment type="caution">
    <text evidence="3">The sequence shown here is derived from an EMBL/GenBank/DDBJ whole genome shotgun (WGS) entry which is preliminary data.</text>
</comment>
<dbReference type="EMBL" id="NHOQ01000086">
    <property type="protein sequence ID" value="PWA33135.1"/>
    <property type="molecule type" value="Genomic_DNA"/>
</dbReference>
<organism evidence="3 4">
    <name type="scientific">Gambusia affinis</name>
    <name type="common">Western mosquitofish</name>
    <name type="synonym">Heterandria affinis</name>
    <dbReference type="NCBI Taxonomy" id="33528"/>
    <lineage>
        <taxon>Eukaryota</taxon>
        <taxon>Metazoa</taxon>
        <taxon>Chordata</taxon>
        <taxon>Craniata</taxon>
        <taxon>Vertebrata</taxon>
        <taxon>Euteleostomi</taxon>
        <taxon>Actinopterygii</taxon>
        <taxon>Neopterygii</taxon>
        <taxon>Teleostei</taxon>
        <taxon>Neoteleostei</taxon>
        <taxon>Acanthomorphata</taxon>
        <taxon>Ovalentaria</taxon>
        <taxon>Atherinomorphae</taxon>
        <taxon>Cyprinodontiformes</taxon>
        <taxon>Poeciliidae</taxon>
        <taxon>Poeciliinae</taxon>
        <taxon>Gambusia</taxon>
    </lineage>
</organism>
<comment type="similarity">
    <text evidence="1">Belongs to the UPF0235 family.</text>
</comment>
<feature type="region of interest" description="Disordered" evidence="2">
    <location>
        <begin position="93"/>
        <end position="129"/>
    </location>
</feature>
<keyword evidence="4" id="KW-1185">Reference proteome</keyword>
<name>A0A315WBL6_GAMAF</name>
<reference evidence="3 4" key="1">
    <citation type="journal article" date="2018" name="G3 (Bethesda)">
        <title>A High-Quality Reference Genome for the Invasive Mosquitofish Gambusia affinis Using a Chicago Library.</title>
        <authorList>
            <person name="Hoffberg S.L."/>
            <person name="Troendle N.J."/>
            <person name="Glenn T.C."/>
            <person name="Mahmud O."/>
            <person name="Louha S."/>
            <person name="Chalopin D."/>
            <person name="Bennetzen J.L."/>
            <person name="Mauricio R."/>
        </authorList>
    </citation>
    <scope>NUCLEOTIDE SEQUENCE [LARGE SCALE GENOMIC DNA]</scope>
    <source>
        <strain evidence="3">NE01/NJP1002.9</strain>
        <tissue evidence="3">Muscle</tissue>
    </source>
</reference>
<evidence type="ECO:0000256" key="1">
    <source>
        <dbReference type="ARBA" id="ARBA00010364"/>
    </source>
</evidence>
<dbReference type="PANTHER" id="PTHR13420:SF7">
    <property type="entry name" value="UPF0235 PROTEIN C15ORF40"/>
    <property type="match status" value="1"/>
</dbReference>
<dbReference type="STRING" id="33528.ENSGAFP00000022741"/>
<dbReference type="GO" id="GO:0005737">
    <property type="term" value="C:cytoplasm"/>
    <property type="evidence" value="ECO:0007669"/>
    <property type="project" value="TreeGrafter"/>
</dbReference>
<dbReference type="InterPro" id="IPR003746">
    <property type="entry name" value="DUF167"/>
</dbReference>
<evidence type="ECO:0000256" key="2">
    <source>
        <dbReference type="SAM" id="MobiDB-lite"/>
    </source>
</evidence>
<dbReference type="SUPFAM" id="SSF69786">
    <property type="entry name" value="YggU-like"/>
    <property type="match status" value="1"/>
</dbReference>
<sequence>MSESRRAEMKNDREGWHLSRSPRVSLFSSPPVQQRAPREDALGLLEEMFPRSGGGLIRCFKQIRFEPLTRVPAADFVPVSSCSSWSTRRFSRTTAMPRKQKEMKGQVKAAVGGTAETPDSGPVTRDKSGSVSITVHAKPGSKHSSITDVSTQAVGVSIAAPPTDGEANTELVRYLAEVLELKKSQISLDKGSRSRDKVIKVDSSLDPEEVLKRLRQAAS</sequence>
<evidence type="ECO:0000313" key="3">
    <source>
        <dbReference type="EMBL" id="PWA33135.1"/>
    </source>
</evidence>
<proteinExistence type="inferred from homology"/>
<gene>
    <name evidence="3" type="ORF">CCH79_00013107</name>
</gene>
<accession>A0A315WBL6</accession>
<dbReference type="Pfam" id="PF02594">
    <property type="entry name" value="DUF167"/>
    <property type="match status" value="1"/>
</dbReference>
<protein>
    <submittedName>
        <fullName evidence="3">Uncharacterized protein</fullName>
    </submittedName>
</protein>
<dbReference type="InterPro" id="IPR036591">
    <property type="entry name" value="YggU-like_sf"/>
</dbReference>
<feature type="compositionally biased region" description="Basic and acidic residues" evidence="2">
    <location>
        <begin position="1"/>
        <end position="17"/>
    </location>
</feature>
<evidence type="ECO:0000313" key="4">
    <source>
        <dbReference type="Proteomes" id="UP000250572"/>
    </source>
</evidence>
<dbReference type="Proteomes" id="UP000250572">
    <property type="component" value="Unassembled WGS sequence"/>
</dbReference>
<dbReference type="NCBIfam" id="TIGR00251">
    <property type="entry name" value="DUF167 family protein"/>
    <property type="match status" value="1"/>
</dbReference>